<keyword evidence="5" id="KW-0687">Ribonucleoprotein</keyword>
<dbReference type="InterPro" id="IPR051975">
    <property type="entry name" value="mtLSU_mL45"/>
</dbReference>
<dbReference type="GO" id="GO:1990904">
    <property type="term" value="C:ribonucleoprotein complex"/>
    <property type="evidence" value="ECO:0007669"/>
    <property type="project" value="UniProtKB-KW"/>
</dbReference>
<dbReference type="Gene3D" id="3.10.450.240">
    <property type="match status" value="1"/>
</dbReference>
<reference evidence="11" key="1">
    <citation type="submission" date="2020-07" db="EMBL/GenBank/DDBJ databases">
        <title>A long reads based de novo assembly of the rainbow trout Arlee double haploid line genome.</title>
        <authorList>
            <person name="Gao G."/>
            <person name="Palti Y."/>
        </authorList>
    </citation>
    <scope>NUCLEOTIDE SEQUENCE [LARGE SCALE GENOMIC DNA]</scope>
</reference>
<keyword evidence="2" id="KW-0809">Transit peptide</keyword>
<evidence type="ECO:0000256" key="8">
    <source>
        <dbReference type="ARBA" id="ARBA00043031"/>
    </source>
</evidence>
<dbReference type="PANTHER" id="PTHR28554:SF1">
    <property type="entry name" value="LARGE RIBOSOMAL SUBUNIT PROTEIN ML45"/>
    <property type="match status" value="1"/>
</dbReference>
<proteinExistence type="inferred from homology"/>
<reference evidence="11" key="3">
    <citation type="submission" date="2025-09" db="UniProtKB">
        <authorList>
            <consortium name="Ensembl"/>
        </authorList>
    </citation>
    <scope>IDENTIFICATION</scope>
</reference>
<evidence type="ECO:0000256" key="2">
    <source>
        <dbReference type="ARBA" id="ARBA00022946"/>
    </source>
</evidence>
<dbReference type="Pfam" id="PF04280">
    <property type="entry name" value="Tim44"/>
    <property type="match status" value="1"/>
</dbReference>
<dbReference type="AlphaFoldDB" id="A0A8K9Y4C6"/>
<comment type="subcellular location">
    <subcellularLocation>
        <location evidence="1">Mitochondrion</location>
    </subcellularLocation>
</comment>
<dbReference type="SMART" id="SM00978">
    <property type="entry name" value="Tim44"/>
    <property type="match status" value="1"/>
</dbReference>
<evidence type="ECO:0000256" key="7">
    <source>
        <dbReference type="ARBA" id="ARBA00039448"/>
    </source>
</evidence>
<evidence type="ECO:0000256" key="9">
    <source>
        <dbReference type="ARBA" id="ARBA00045355"/>
    </source>
</evidence>
<dbReference type="Ensembl" id="ENSOMYT00000129781.1">
    <property type="protein sequence ID" value="ENSOMYP00000142699.1"/>
    <property type="gene ID" value="ENSOMYG00000017431.2"/>
</dbReference>
<dbReference type="GO" id="GO:0005739">
    <property type="term" value="C:mitochondrion"/>
    <property type="evidence" value="ECO:0007669"/>
    <property type="project" value="UniProtKB-SubCell"/>
</dbReference>
<feature type="domain" description="Tim44-like" evidence="10">
    <location>
        <begin position="98"/>
        <end position="216"/>
    </location>
</feature>
<reference evidence="11" key="2">
    <citation type="submission" date="2025-08" db="UniProtKB">
        <authorList>
            <consortium name="Ensembl"/>
        </authorList>
    </citation>
    <scope>IDENTIFICATION</scope>
</reference>
<keyword evidence="4" id="KW-0496">Mitochondrion</keyword>
<accession>A0A8K9Y4C6</accession>
<evidence type="ECO:0000259" key="10">
    <source>
        <dbReference type="SMART" id="SM00978"/>
    </source>
</evidence>
<keyword evidence="12" id="KW-1185">Reference proteome</keyword>
<dbReference type="PANTHER" id="PTHR28554">
    <property type="entry name" value="39S RIBOSOMAL PROTEIN L45, MITOCHONDRIAL"/>
    <property type="match status" value="1"/>
</dbReference>
<evidence type="ECO:0000256" key="1">
    <source>
        <dbReference type="ARBA" id="ARBA00004173"/>
    </source>
</evidence>
<evidence type="ECO:0000256" key="6">
    <source>
        <dbReference type="ARBA" id="ARBA00038073"/>
    </source>
</evidence>
<evidence type="ECO:0000256" key="5">
    <source>
        <dbReference type="ARBA" id="ARBA00023274"/>
    </source>
</evidence>
<comment type="function">
    <text evidence="9">Component of the mitochondrial large ribosomal subunit (mt-LSU). Within the mitochondrial ribosomes, required to direct the nascent polypeptide toward the tunnel exit and position the exit at a distance from the membrane surface.</text>
</comment>
<evidence type="ECO:0000313" key="11">
    <source>
        <dbReference type="Ensembl" id="ENSOMYP00000142699.1"/>
    </source>
</evidence>
<dbReference type="InterPro" id="IPR032710">
    <property type="entry name" value="NTF2-like_dom_sf"/>
</dbReference>
<organism evidence="11 12">
    <name type="scientific">Oncorhynchus mykiss</name>
    <name type="common">Rainbow trout</name>
    <name type="synonym">Salmo gairdneri</name>
    <dbReference type="NCBI Taxonomy" id="8022"/>
    <lineage>
        <taxon>Eukaryota</taxon>
        <taxon>Metazoa</taxon>
        <taxon>Chordata</taxon>
        <taxon>Craniata</taxon>
        <taxon>Vertebrata</taxon>
        <taxon>Euteleostomi</taxon>
        <taxon>Actinopterygii</taxon>
        <taxon>Neopterygii</taxon>
        <taxon>Teleostei</taxon>
        <taxon>Protacanthopterygii</taxon>
        <taxon>Salmoniformes</taxon>
        <taxon>Salmonidae</taxon>
        <taxon>Salmoninae</taxon>
        <taxon>Oncorhynchus</taxon>
    </lineage>
</organism>
<evidence type="ECO:0000256" key="3">
    <source>
        <dbReference type="ARBA" id="ARBA00022980"/>
    </source>
</evidence>
<keyword evidence="3" id="KW-0689">Ribosomal protein</keyword>
<dbReference type="GeneTree" id="ENSGT00390000012679"/>
<dbReference type="InterPro" id="IPR007379">
    <property type="entry name" value="Tim44-like_dom"/>
</dbReference>
<sequence length="260" mass="29757">MQNAEASLEVRYPLPFVVPIRTKKRYFVPPAVGVKGKAAASADQEAKARAAGVVLRQEYMERDINIACTAGVFDPYIPPEGDARLSSVTNTKPSLHCRIRKLKEHDAEFTTKVFPVKAQEIFMHSLSYDPNQLSLSVHPVQEMVRGNRYKTLRWHFVESLEVTVRMHSRQSLAVYDRFGRLMMGSEEEPRDVLEYLVLERHLVNHYGMWRLHGKIVPAWAPVTEPIVKTVMILGPELKPGEEFEGLNYEVPKPKAVQWHK</sequence>
<evidence type="ECO:0000256" key="4">
    <source>
        <dbReference type="ARBA" id="ARBA00023128"/>
    </source>
</evidence>
<dbReference type="GO" id="GO:0005840">
    <property type="term" value="C:ribosome"/>
    <property type="evidence" value="ECO:0007669"/>
    <property type="project" value="UniProtKB-KW"/>
</dbReference>
<dbReference type="SUPFAM" id="SSF54427">
    <property type="entry name" value="NTF2-like"/>
    <property type="match status" value="1"/>
</dbReference>
<dbReference type="Proteomes" id="UP000694395">
    <property type="component" value="Chromosome 17"/>
</dbReference>
<comment type="similarity">
    <text evidence="6">Belongs to the mitochondrion-specific ribosomal protein mL45 family.</text>
</comment>
<name>A0A8K9Y4C6_ONCMY</name>
<evidence type="ECO:0000313" key="12">
    <source>
        <dbReference type="Proteomes" id="UP000694395"/>
    </source>
</evidence>
<protein>
    <recommendedName>
        <fullName evidence="7">Large ribosomal subunit protein mL45</fullName>
    </recommendedName>
    <alternativeName>
        <fullName evidence="8">39S ribosomal protein L45, mitochondrial</fullName>
    </alternativeName>
</protein>